<dbReference type="AlphaFoldDB" id="A0A068T9G6"/>
<evidence type="ECO:0000313" key="3">
    <source>
        <dbReference type="Proteomes" id="UP000028186"/>
    </source>
</evidence>
<dbReference type="KEGG" id="ngl:RG1141_CH23370"/>
<dbReference type="InterPro" id="IPR025528">
    <property type="entry name" value="BrnA_antitoxin"/>
</dbReference>
<dbReference type="eggNOG" id="COG3514">
    <property type="taxonomic scope" value="Bacteria"/>
</dbReference>
<dbReference type="PATRIC" id="fig|1028801.3.peg.2381"/>
<accession>A0A068T9G6</accession>
<gene>
    <name evidence="2" type="ORF">RG1141_CH23370</name>
</gene>
<protein>
    <submittedName>
        <fullName evidence="2">Mlr2676 protein</fullName>
    </submittedName>
</protein>
<feature type="region of interest" description="Disordered" evidence="1">
    <location>
        <begin position="1"/>
        <end position="33"/>
    </location>
</feature>
<proteinExistence type="predicted"/>
<dbReference type="Proteomes" id="UP000028186">
    <property type="component" value="Chromosome I"/>
</dbReference>
<dbReference type="EMBL" id="HG938355">
    <property type="protein sequence ID" value="CDN54676.1"/>
    <property type="molecule type" value="Genomic_DNA"/>
</dbReference>
<reference evidence="3" key="1">
    <citation type="journal article" date="2014" name="BMC Genomics">
        <title>Genome sequencing of two Neorhizobium galegae strains reveals a noeT gene responsible for the unusual acetylation of the nodulation factors.</title>
        <authorList>
            <person name="Osterman J."/>
            <person name="Marsh J."/>
            <person name="Laine P.K."/>
            <person name="Zeng Z."/>
            <person name="Alatalo E."/>
            <person name="Sullivan J.T."/>
            <person name="Young J.P."/>
            <person name="Thomas-Oates J."/>
            <person name="Paulin L."/>
            <person name="Lindstrom K."/>
        </authorList>
    </citation>
    <scope>NUCLEOTIDE SEQUENCE [LARGE SCALE GENOMIC DNA]</scope>
    <source>
        <strain evidence="3">HAMBI 1141</strain>
    </source>
</reference>
<name>A0A068T9G6_NEOGA</name>
<evidence type="ECO:0000313" key="2">
    <source>
        <dbReference type="EMBL" id="CDN54676.1"/>
    </source>
</evidence>
<dbReference type="RefSeq" id="WP_038543956.1">
    <property type="nucleotide sequence ID" value="NZ_HG938355.1"/>
</dbReference>
<dbReference type="HOGENOM" id="CLU_140900_3_0_5"/>
<dbReference type="Pfam" id="PF14384">
    <property type="entry name" value="BrnA_antitoxin"/>
    <property type="match status" value="1"/>
</dbReference>
<sequence>MTRPPRRPVNPLEAAEALFSPTKKAAPAPAVERRAPPNVKELVSLKLDSDVLAYFQEDGPGWQDRINDTLRAAMNDRD</sequence>
<organism evidence="2 3">
    <name type="scientific">Neorhizobium galegae bv. officinalis bv. officinalis str. HAMBI 1141</name>
    <dbReference type="NCBI Taxonomy" id="1028801"/>
    <lineage>
        <taxon>Bacteria</taxon>
        <taxon>Pseudomonadati</taxon>
        <taxon>Pseudomonadota</taxon>
        <taxon>Alphaproteobacteria</taxon>
        <taxon>Hyphomicrobiales</taxon>
        <taxon>Rhizobiaceae</taxon>
        <taxon>Rhizobium/Agrobacterium group</taxon>
        <taxon>Neorhizobium</taxon>
    </lineage>
</organism>
<evidence type="ECO:0000256" key="1">
    <source>
        <dbReference type="SAM" id="MobiDB-lite"/>
    </source>
</evidence>